<protein>
    <recommendedName>
        <fullName evidence="3">Nucleotide-diphospho-sugar transferase domain-containing protein</fullName>
    </recommendedName>
</protein>
<evidence type="ECO:0008006" key="3">
    <source>
        <dbReference type="Google" id="ProtNLM"/>
    </source>
</evidence>
<comment type="caution">
    <text evidence="1">The sequence shown here is derived from an EMBL/GenBank/DDBJ whole genome shotgun (WGS) entry which is preliminary data.</text>
</comment>
<sequence length="264" mass="30505">MSEPRFCYWSVTTGPYAEMMACCIRSARAVGVCEEFHVWTDRPIPGAICHPCGKFEFKNYLFKFDFLKKMRDLNFEFFVFLDADNYFVRHPGDVIASTQGAPLHVVLESDCTRDSNTRPDWWGCPLKRFVQLMTKAGVRSRSVFNTNAGFWIVHHEVIDRMVDLALNFWNDCHAKGYRFTEEAPLAYVGHMLMGNPYAHVLESDSALWASDWTGCFENRIPDGRPWQFVDYLDGHSFRVDPAIVHCMRSKSAMLSHGRRSSFNQ</sequence>
<organism evidence="1 2">
    <name type="scientific">Roseiconus nitratireducens</name>
    <dbReference type="NCBI Taxonomy" id="2605748"/>
    <lineage>
        <taxon>Bacteria</taxon>
        <taxon>Pseudomonadati</taxon>
        <taxon>Planctomycetota</taxon>
        <taxon>Planctomycetia</taxon>
        <taxon>Pirellulales</taxon>
        <taxon>Pirellulaceae</taxon>
        <taxon>Roseiconus</taxon>
    </lineage>
</organism>
<proteinExistence type="predicted"/>
<dbReference type="AlphaFoldDB" id="A0A5M6D6G9"/>
<dbReference type="EMBL" id="VWOX01000006">
    <property type="protein sequence ID" value="KAA5543137.1"/>
    <property type="molecule type" value="Genomic_DNA"/>
</dbReference>
<evidence type="ECO:0000313" key="1">
    <source>
        <dbReference type="EMBL" id="KAA5543137.1"/>
    </source>
</evidence>
<accession>A0A5M6D6G9</accession>
<dbReference type="RefSeq" id="WP_150076802.1">
    <property type="nucleotide sequence ID" value="NZ_VWOX01000006.1"/>
</dbReference>
<reference evidence="1 2" key="1">
    <citation type="submission" date="2019-08" db="EMBL/GenBank/DDBJ databases">
        <authorList>
            <person name="Dhanesh K."/>
            <person name="Kumar G."/>
            <person name="Sasikala C."/>
            <person name="Venkata Ramana C."/>
        </authorList>
    </citation>
    <scope>NUCLEOTIDE SEQUENCE [LARGE SCALE GENOMIC DNA]</scope>
    <source>
        <strain evidence="1 2">JC645</strain>
    </source>
</reference>
<gene>
    <name evidence="1" type="ORF">FYK55_12705</name>
</gene>
<keyword evidence="2" id="KW-1185">Reference proteome</keyword>
<dbReference type="Proteomes" id="UP000324479">
    <property type="component" value="Unassembled WGS sequence"/>
</dbReference>
<name>A0A5M6D6G9_9BACT</name>
<evidence type="ECO:0000313" key="2">
    <source>
        <dbReference type="Proteomes" id="UP000324479"/>
    </source>
</evidence>